<dbReference type="GO" id="GO:0005737">
    <property type="term" value="C:cytoplasm"/>
    <property type="evidence" value="ECO:0007669"/>
    <property type="project" value="TreeGrafter"/>
</dbReference>
<keyword evidence="3" id="KW-0963">Cytoplasm</keyword>
<feature type="region of interest" description="Disordered" evidence="8">
    <location>
        <begin position="186"/>
        <end position="414"/>
    </location>
</feature>
<keyword evidence="4" id="KW-0597">Phosphoprotein</keyword>
<dbReference type="GO" id="GO:0021987">
    <property type="term" value="P:cerebral cortex development"/>
    <property type="evidence" value="ECO:0007669"/>
    <property type="project" value="TreeGrafter"/>
</dbReference>
<reference evidence="10" key="1">
    <citation type="journal article" date="2014" name="Nature">
        <title>Elephant shark genome provides unique insights into gnathostome evolution.</title>
        <authorList>
            <consortium name="International Elephant Shark Genome Sequencing Consortium"/>
            <person name="Venkatesh B."/>
            <person name="Lee A.P."/>
            <person name="Ravi V."/>
            <person name="Maurya A.K."/>
            <person name="Lian M.M."/>
            <person name="Swann J.B."/>
            <person name="Ohta Y."/>
            <person name="Flajnik M.F."/>
            <person name="Sutoh Y."/>
            <person name="Kasahara M."/>
            <person name="Hoon S."/>
            <person name="Gangu V."/>
            <person name="Roy S.W."/>
            <person name="Irimia M."/>
            <person name="Korzh V."/>
            <person name="Kondrychyn I."/>
            <person name="Lim Z.W."/>
            <person name="Tay B.H."/>
            <person name="Tohari S."/>
            <person name="Kong K.W."/>
            <person name="Ho S."/>
            <person name="Lorente-Galdos B."/>
            <person name="Quilez J."/>
            <person name="Marques-Bonet T."/>
            <person name="Raney B.J."/>
            <person name="Ingham P.W."/>
            <person name="Tay A."/>
            <person name="Hillier L.W."/>
            <person name="Minx P."/>
            <person name="Boehm T."/>
            <person name="Wilson R.K."/>
            <person name="Brenner S."/>
            <person name="Warren W.C."/>
        </authorList>
    </citation>
    <scope>NUCLEOTIDE SEQUENCE</scope>
    <source>
        <tissue evidence="10">Brain</tissue>
    </source>
</reference>
<evidence type="ECO:0000256" key="8">
    <source>
        <dbReference type="SAM" id="MobiDB-lite"/>
    </source>
</evidence>
<feature type="compositionally biased region" description="Basic and acidic residues" evidence="8">
    <location>
        <begin position="37"/>
        <end position="53"/>
    </location>
</feature>
<accession>V9KCH5</accession>
<sequence length="837" mass="91409">MAFSAWQILSPIQWAKWTWSAVRGGEAEAEAEVEAEAEGHRQDRGAQPGDRRLSFSSDSEGNFDTPDENPPVRAPSENTRTAARSERGGEQPSGDGSGVRAEDKQSPETTQPLRSLTLNDPLLESHQIGVAHSLKPPAQIGTGTNRSVASDINVEVIQGSSSVPNSSIAQGAGKIGQEFLLRSLEVDATSKSQETSVEGRVSGENPPAMEPTQSPPSNAKQKKARPRSLTSLGEAAEGVGMEEDLTPGIKGYNFNPDDFDDSKDPFGLGGSKLQNSPPANRHGPVSAGTGRAEAGEGSERADPRGLALKLEFDFSDDKENAENRKPQPKKAGRKNSGKSAGKKLKPGASKAGVSERKDDTSVSANSLEDPPSTNSCDANQWDNPNFNPFGGTPKLQNSPTLPKASYNFEPDSFDDSIDPFKPSKVLVNETQPTAALEGQSNGTDTNSSVLAADDEKAMKSSPKKARPRVITTIEQVKFLCFLMNACRVKKYENQSLVLDVCSQDDEALQICQTPDTAQREQHATDEEKLASTTSATNQKHAPPAVKGESEEDLEFFECSALTTAADKTEFSSASEFSDAVKSKELDHQEHGTSVPQIPFSAMELGSSESTLSFQAVLGEMDCCGRDELCRIEADKTAVLSLIREEIVEKEMEANEWKRKYEGSRQEVIEMRKIVAEYEKTIAQMIEDEQHNKMASQTSMQQLIMEKDQALADLNSVERSLSDLFRRYENMKGVLEGFKKNEEVLKKCAQDYLARVKQEEARYQALKLHAEEKLDKANEEIAQVRGKASAEGAAMQASLRKEQMKVDSLDRTIQQKNQEIEELTKICDELIAKLGKVN</sequence>
<dbReference type="FunFam" id="1.20.5.1700:FF:000001">
    <property type="entry name" value="Transforming acidic coiled-coil-containing protein 1 isoform 2"/>
    <property type="match status" value="1"/>
</dbReference>
<feature type="compositionally biased region" description="Polar residues" evidence="8">
    <location>
        <begin position="361"/>
        <end position="386"/>
    </location>
</feature>
<name>V9KCH5_CALMI</name>
<dbReference type="PANTHER" id="PTHR13924">
    <property type="entry name" value="TRANSFORMING ACIDIC COILED-COIL CONTAINING PROTEIN 1/2"/>
    <property type="match status" value="1"/>
</dbReference>
<feature type="compositionally biased region" description="Polar residues" evidence="8">
    <location>
        <begin position="107"/>
        <end position="118"/>
    </location>
</feature>
<evidence type="ECO:0000256" key="3">
    <source>
        <dbReference type="ARBA" id="ARBA00022490"/>
    </source>
</evidence>
<dbReference type="Pfam" id="PF05010">
    <property type="entry name" value="TACC_C"/>
    <property type="match status" value="1"/>
</dbReference>
<comment type="subcellular location">
    <subcellularLocation>
        <location evidence="1">Cytoplasm</location>
        <location evidence="1">Cytoskeleton</location>
    </subcellularLocation>
</comment>
<dbReference type="GO" id="GO:0007097">
    <property type="term" value="P:nuclear migration"/>
    <property type="evidence" value="ECO:0007669"/>
    <property type="project" value="TreeGrafter"/>
</dbReference>
<organism evidence="10">
    <name type="scientific">Callorhinchus milii</name>
    <name type="common">Ghost shark</name>
    <dbReference type="NCBI Taxonomy" id="7868"/>
    <lineage>
        <taxon>Eukaryota</taxon>
        <taxon>Metazoa</taxon>
        <taxon>Chordata</taxon>
        <taxon>Craniata</taxon>
        <taxon>Vertebrata</taxon>
        <taxon>Chondrichthyes</taxon>
        <taxon>Holocephali</taxon>
        <taxon>Chimaeriformes</taxon>
        <taxon>Callorhinchidae</taxon>
        <taxon>Callorhinchus</taxon>
    </lineage>
</organism>
<feature type="compositionally biased region" description="Basic and acidic residues" evidence="8">
    <location>
        <begin position="310"/>
        <end position="325"/>
    </location>
</feature>
<protein>
    <submittedName>
        <fullName evidence="10">Transforming acidic coiled-coil-containing protein 1</fullName>
    </submittedName>
</protein>
<evidence type="ECO:0000256" key="1">
    <source>
        <dbReference type="ARBA" id="ARBA00004245"/>
    </source>
</evidence>
<evidence type="ECO:0000313" key="10">
    <source>
        <dbReference type="EMBL" id="AFO95905.1"/>
    </source>
</evidence>
<evidence type="ECO:0000256" key="6">
    <source>
        <dbReference type="ARBA" id="ARBA00023212"/>
    </source>
</evidence>
<evidence type="ECO:0000256" key="5">
    <source>
        <dbReference type="ARBA" id="ARBA00023054"/>
    </source>
</evidence>
<feature type="region of interest" description="Disordered" evidence="8">
    <location>
        <begin position="127"/>
        <end position="146"/>
    </location>
</feature>
<feature type="domain" description="Transforming acidic coiled-coil-containing protein C-terminal" evidence="9">
    <location>
        <begin position="633"/>
        <end position="830"/>
    </location>
</feature>
<feature type="region of interest" description="Disordered" evidence="8">
    <location>
        <begin position="514"/>
        <end position="550"/>
    </location>
</feature>
<comment type="similarity">
    <text evidence="2">Belongs to the TACC family.</text>
</comment>
<keyword evidence="5 7" id="KW-0175">Coiled coil</keyword>
<proteinExistence type="evidence at transcript level"/>
<feature type="compositionally biased region" description="Basic and acidic residues" evidence="8">
    <location>
        <begin position="293"/>
        <end position="303"/>
    </location>
</feature>
<feature type="compositionally biased region" description="Basic and acidic residues" evidence="8">
    <location>
        <begin position="517"/>
        <end position="529"/>
    </location>
</feature>
<dbReference type="Gene3D" id="1.20.5.1700">
    <property type="match status" value="1"/>
</dbReference>
<feature type="compositionally biased region" description="Acidic residues" evidence="8">
    <location>
        <begin position="27"/>
        <end position="36"/>
    </location>
</feature>
<evidence type="ECO:0000256" key="4">
    <source>
        <dbReference type="ARBA" id="ARBA00022553"/>
    </source>
</evidence>
<dbReference type="AlphaFoldDB" id="V9KCH5"/>
<evidence type="ECO:0000256" key="2">
    <source>
        <dbReference type="ARBA" id="ARBA00009423"/>
    </source>
</evidence>
<dbReference type="PANTHER" id="PTHR13924:SF12">
    <property type="entry name" value="TRANSFORMING ACIDIC COILED-COIL-CONTAINING PROTEIN 1"/>
    <property type="match status" value="1"/>
</dbReference>
<evidence type="ECO:0000256" key="7">
    <source>
        <dbReference type="SAM" id="Coils"/>
    </source>
</evidence>
<dbReference type="GO" id="GO:0007052">
    <property type="term" value="P:mitotic spindle organization"/>
    <property type="evidence" value="ECO:0007669"/>
    <property type="project" value="InterPro"/>
</dbReference>
<feature type="coiled-coil region" evidence="7">
    <location>
        <begin position="639"/>
        <end position="666"/>
    </location>
</feature>
<evidence type="ECO:0000259" key="9">
    <source>
        <dbReference type="Pfam" id="PF05010"/>
    </source>
</evidence>
<feature type="region of interest" description="Disordered" evidence="8">
    <location>
        <begin position="23"/>
        <end position="121"/>
    </location>
</feature>
<dbReference type="GO" id="GO:0005856">
    <property type="term" value="C:cytoskeleton"/>
    <property type="evidence" value="ECO:0007669"/>
    <property type="project" value="UniProtKB-SubCell"/>
</dbReference>
<feature type="compositionally biased region" description="Basic residues" evidence="8">
    <location>
        <begin position="326"/>
        <end position="345"/>
    </location>
</feature>
<keyword evidence="6" id="KW-0206">Cytoskeleton</keyword>
<feature type="compositionally biased region" description="Polar residues" evidence="8">
    <location>
        <begin position="530"/>
        <end position="539"/>
    </location>
</feature>
<dbReference type="InterPro" id="IPR007707">
    <property type="entry name" value="TACC_C"/>
</dbReference>
<feature type="coiled-coil region" evidence="7">
    <location>
        <begin position="748"/>
        <end position="832"/>
    </location>
</feature>
<dbReference type="EMBL" id="JW863388">
    <property type="protein sequence ID" value="AFO95905.1"/>
    <property type="molecule type" value="mRNA"/>
</dbReference>
<dbReference type="InterPro" id="IPR039915">
    <property type="entry name" value="TACC"/>
</dbReference>